<accession>A0A8W8K8T0</accession>
<dbReference type="InterPro" id="IPR002464">
    <property type="entry name" value="DNA/RNA_helicase_DEAH_CS"/>
</dbReference>
<name>A0A8W8K8T0_MAGGI</name>
<dbReference type="FunFam" id="3.40.50.300:FF:000578">
    <property type="entry name" value="probable ATP-dependent RNA helicase DHX35"/>
    <property type="match status" value="1"/>
</dbReference>
<dbReference type="SUPFAM" id="SSF52540">
    <property type="entry name" value="P-loop containing nucleoside triphosphate hydrolases"/>
    <property type="match status" value="1"/>
</dbReference>
<keyword evidence="5" id="KW-0347">Helicase</keyword>
<keyword evidence="6" id="KW-0067">ATP-binding</keyword>
<dbReference type="EC" id="3.6.4.13" evidence="2"/>
<evidence type="ECO:0000313" key="10">
    <source>
        <dbReference type="Proteomes" id="UP000005408"/>
    </source>
</evidence>
<proteinExistence type="inferred from homology"/>
<comment type="catalytic activity">
    <reaction evidence="7">
        <text>ATP + H2O = ADP + phosphate + H(+)</text>
        <dbReference type="Rhea" id="RHEA:13065"/>
        <dbReference type="ChEBI" id="CHEBI:15377"/>
        <dbReference type="ChEBI" id="CHEBI:15378"/>
        <dbReference type="ChEBI" id="CHEBI:30616"/>
        <dbReference type="ChEBI" id="CHEBI:43474"/>
        <dbReference type="ChEBI" id="CHEBI:456216"/>
        <dbReference type="EC" id="3.6.4.13"/>
    </reaction>
</comment>
<dbReference type="GO" id="GO:0003724">
    <property type="term" value="F:RNA helicase activity"/>
    <property type="evidence" value="ECO:0007669"/>
    <property type="project" value="UniProtKB-EC"/>
</dbReference>
<dbReference type="PROSITE" id="PS51192">
    <property type="entry name" value="HELICASE_ATP_BIND_1"/>
    <property type="match status" value="1"/>
</dbReference>
<evidence type="ECO:0000313" key="9">
    <source>
        <dbReference type="EnsemblMetazoa" id="G22601.6:cds"/>
    </source>
</evidence>
<dbReference type="PANTHER" id="PTHR18934:SF136">
    <property type="entry name" value="ATP-DEPENDENT RNA HELICASE DHX35-RELATED"/>
    <property type="match status" value="1"/>
</dbReference>
<comment type="similarity">
    <text evidence="1">Belongs to the DEAD box helicase family. DEAH subfamily.</text>
</comment>
<keyword evidence="3" id="KW-0547">Nucleotide-binding</keyword>
<sequence length="288" mass="32367">MSSFAPKFWKPGTDAPGQAIKEERTTTTEEGGTTVVYNQNVSLSIEQQRQKLPVFKLRNHILYLVENYQTVVIVGETGCGKSTQIPQYLLEAGWGAEGHVIGVTQPRRVAAVTVATRVAEERGALLGDEVGYTIRFDDTSDPTRTRVKFLTDGMMIREIMEDPLLKKYSVVMLDEAHERTLNTDLIMGLLRKIQKKREDLRLIVTSATLNAEEMKDFFKTSSSENTNKDTAAILSVEGRNFPVDIHYTIDPVPDYLKATVDTITRIHHQEKEGDILAFLTGQNDNKSF</sequence>
<reference evidence="9" key="1">
    <citation type="submission" date="2022-08" db="UniProtKB">
        <authorList>
            <consortium name="EnsemblMetazoa"/>
        </authorList>
    </citation>
    <scope>IDENTIFICATION</scope>
    <source>
        <strain evidence="9">05x7-T-G4-1.051#20</strain>
    </source>
</reference>
<dbReference type="GO" id="GO:0005524">
    <property type="term" value="F:ATP binding"/>
    <property type="evidence" value="ECO:0007669"/>
    <property type="project" value="UniProtKB-KW"/>
</dbReference>
<evidence type="ECO:0000256" key="6">
    <source>
        <dbReference type="ARBA" id="ARBA00022840"/>
    </source>
</evidence>
<evidence type="ECO:0000256" key="4">
    <source>
        <dbReference type="ARBA" id="ARBA00022801"/>
    </source>
</evidence>
<keyword evidence="4" id="KW-0378">Hydrolase</keyword>
<dbReference type="AlphaFoldDB" id="A0A8W8K8T0"/>
<dbReference type="Pfam" id="PF00270">
    <property type="entry name" value="DEAD"/>
    <property type="match status" value="1"/>
</dbReference>
<evidence type="ECO:0000256" key="7">
    <source>
        <dbReference type="ARBA" id="ARBA00047984"/>
    </source>
</evidence>
<protein>
    <recommendedName>
        <fullName evidence="2">RNA helicase</fullName>
        <ecNumber evidence="2">3.6.4.13</ecNumber>
    </recommendedName>
</protein>
<dbReference type="EnsemblMetazoa" id="G22601.6">
    <property type="protein sequence ID" value="G22601.6:cds"/>
    <property type="gene ID" value="G22601"/>
</dbReference>
<evidence type="ECO:0000256" key="2">
    <source>
        <dbReference type="ARBA" id="ARBA00012552"/>
    </source>
</evidence>
<dbReference type="InterPro" id="IPR011545">
    <property type="entry name" value="DEAD/DEAH_box_helicase_dom"/>
</dbReference>
<dbReference type="SMART" id="SM00487">
    <property type="entry name" value="DEXDc"/>
    <property type="match status" value="1"/>
</dbReference>
<dbReference type="Proteomes" id="UP000005408">
    <property type="component" value="Unassembled WGS sequence"/>
</dbReference>
<evidence type="ECO:0000256" key="5">
    <source>
        <dbReference type="ARBA" id="ARBA00022806"/>
    </source>
</evidence>
<dbReference type="PROSITE" id="PS00690">
    <property type="entry name" value="DEAH_ATP_HELICASE"/>
    <property type="match status" value="1"/>
</dbReference>
<feature type="domain" description="Helicase ATP-binding" evidence="8">
    <location>
        <begin position="62"/>
        <end position="227"/>
    </location>
</feature>
<dbReference type="GO" id="GO:0071013">
    <property type="term" value="C:catalytic step 2 spliceosome"/>
    <property type="evidence" value="ECO:0007669"/>
    <property type="project" value="TreeGrafter"/>
</dbReference>
<evidence type="ECO:0000256" key="1">
    <source>
        <dbReference type="ARBA" id="ARBA00008792"/>
    </source>
</evidence>
<evidence type="ECO:0000256" key="3">
    <source>
        <dbReference type="ARBA" id="ARBA00022741"/>
    </source>
</evidence>
<organism evidence="9 10">
    <name type="scientific">Magallana gigas</name>
    <name type="common">Pacific oyster</name>
    <name type="synonym">Crassostrea gigas</name>
    <dbReference type="NCBI Taxonomy" id="29159"/>
    <lineage>
        <taxon>Eukaryota</taxon>
        <taxon>Metazoa</taxon>
        <taxon>Spiralia</taxon>
        <taxon>Lophotrochozoa</taxon>
        <taxon>Mollusca</taxon>
        <taxon>Bivalvia</taxon>
        <taxon>Autobranchia</taxon>
        <taxon>Pteriomorphia</taxon>
        <taxon>Ostreida</taxon>
        <taxon>Ostreoidea</taxon>
        <taxon>Ostreidae</taxon>
        <taxon>Magallana</taxon>
    </lineage>
</organism>
<dbReference type="InterPro" id="IPR027417">
    <property type="entry name" value="P-loop_NTPase"/>
</dbReference>
<dbReference type="PANTHER" id="PTHR18934">
    <property type="entry name" value="ATP-DEPENDENT RNA HELICASE"/>
    <property type="match status" value="1"/>
</dbReference>
<dbReference type="InterPro" id="IPR014001">
    <property type="entry name" value="Helicase_ATP-bd"/>
</dbReference>
<dbReference type="CDD" id="cd17980">
    <property type="entry name" value="DEXHc_DHX35"/>
    <property type="match status" value="1"/>
</dbReference>
<keyword evidence="10" id="KW-1185">Reference proteome</keyword>
<dbReference type="GO" id="GO:0016787">
    <property type="term" value="F:hydrolase activity"/>
    <property type="evidence" value="ECO:0007669"/>
    <property type="project" value="UniProtKB-KW"/>
</dbReference>
<dbReference type="Gene3D" id="3.40.50.300">
    <property type="entry name" value="P-loop containing nucleotide triphosphate hydrolases"/>
    <property type="match status" value="2"/>
</dbReference>
<evidence type="ECO:0000259" key="8">
    <source>
        <dbReference type="PROSITE" id="PS51192"/>
    </source>
</evidence>
<dbReference type="GO" id="GO:0003723">
    <property type="term" value="F:RNA binding"/>
    <property type="evidence" value="ECO:0007669"/>
    <property type="project" value="TreeGrafter"/>
</dbReference>